<evidence type="ECO:0000313" key="3">
    <source>
        <dbReference type="Proteomes" id="UP000033166"/>
    </source>
</evidence>
<dbReference type="Pfam" id="PF08867">
    <property type="entry name" value="FRG"/>
    <property type="match status" value="1"/>
</dbReference>
<reference evidence="3" key="1">
    <citation type="submission" date="2015-01" db="EMBL/GenBank/DDBJ databases">
        <authorList>
            <person name="Andreevskaya M."/>
        </authorList>
    </citation>
    <scope>NUCLEOTIDE SEQUENCE [LARGE SCALE GENOMIC DNA]</scope>
    <source>
        <strain evidence="3">MKFS47</strain>
    </source>
</reference>
<name>A0A0D6DVQ8_9LACT</name>
<evidence type="ECO:0000313" key="2">
    <source>
        <dbReference type="EMBL" id="CEN27826.1"/>
    </source>
</evidence>
<dbReference type="InterPro" id="IPR014966">
    <property type="entry name" value="FRG-dom"/>
</dbReference>
<protein>
    <submittedName>
        <fullName evidence="2">FRG domain-containing protein</fullName>
    </submittedName>
</protein>
<gene>
    <name evidence="2" type="ORF">LACPI_0626</name>
</gene>
<accession>A0A0D6DVQ8</accession>
<organism evidence="2 3">
    <name type="scientific">Pseudolactococcus piscium MKFS47</name>
    <dbReference type="NCBI Taxonomy" id="297352"/>
    <lineage>
        <taxon>Bacteria</taxon>
        <taxon>Bacillati</taxon>
        <taxon>Bacillota</taxon>
        <taxon>Bacilli</taxon>
        <taxon>Lactobacillales</taxon>
        <taxon>Streptococcaceae</taxon>
        <taxon>Pseudolactococcus</taxon>
    </lineage>
</organism>
<dbReference type="EMBL" id="LN774769">
    <property type="protein sequence ID" value="CEN27826.1"/>
    <property type="molecule type" value="Genomic_DNA"/>
</dbReference>
<proteinExistence type="predicted"/>
<feature type="domain" description="FRG" evidence="1">
    <location>
        <begin position="33"/>
        <end position="132"/>
    </location>
</feature>
<dbReference type="Proteomes" id="UP000033166">
    <property type="component" value="Chromosome I"/>
</dbReference>
<evidence type="ECO:0000259" key="1">
    <source>
        <dbReference type="SMART" id="SM00901"/>
    </source>
</evidence>
<dbReference type="SMART" id="SM00901">
    <property type="entry name" value="FRG"/>
    <property type="match status" value="1"/>
</dbReference>
<dbReference type="HOGENOM" id="CLU_050026_2_0_9"/>
<dbReference type="AlphaFoldDB" id="A0A0D6DVQ8"/>
<sequence>MTVCLIGIGDRMKQEIMTVKSLDSFIKIINSFDNKSFLYRGESKYYDSGIIASAYREINNFNNKKILLDYEKIRNEYYREIGSELTATEKKNFIGYCQHHGLPTELIDVTKNPLVSLYFSCLNTNESTGYVYLFEDDLTIDITSLIEHYSYNFDEISLKSVFVNYYFVDELYKQLMQYYCNDKILLNNYLIKILNFIKSDSNSIEHNDVVSNNIRHLIKNQNVSLDNLSEICRQFITDESIITQANKYADHINRYSQIDGYKMNWQISGNPYYNITLDSKIPFWIIFLLQKLTQNNDHYIIDEWENIQNILINIPSPYFVYKPSVIFDRIKYQDGNFLYQLNFKKIKREDNIAGTTKFSSYGLQQITPFGTIKIQNKKRILKELDNIGINKKNLFHDHDSVAKYIIEKNSNFH</sequence>
<dbReference type="KEGG" id="lpk:LACPI_0626"/>